<evidence type="ECO:0000256" key="3">
    <source>
        <dbReference type="ARBA" id="ARBA00021315"/>
    </source>
</evidence>
<dbReference type="GO" id="GO:0005524">
    <property type="term" value="F:ATP binding"/>
    <property type="evidence" value="ECO:0007669"/>
    <property type="project" value="UniProtKB-KW"/>
</dbReference>
<keyword evidence="13" id="KW-1185">Reference proteome</keyword>
<keyword evidence="5 9" id="KW-0227">DNA damage</keyword>
<evidence type="ECO:0000256" key="8">
    <source>
        <dbReference type="ARBA" id="ARBA00033408"/>
    </source>
</evidence>
<keyword evidence="4" id="KW-0547">Nucleotide-binding</keyword>
<feature type="coiled-coil region" evidence="10">
    <location>
        <begin position="329"/>
        <end position="366"/>
    </location>
</feature>
<evidence type="ECO:0000256" key="9">
    <source>
        <dbReference type="PIRNR" id="PIRNR003128"/>
    </source>
</evidence>
<dbReference type="InterPro" id="IPR004604">
    <property type="entry name" value="DNA_recomb/repair_RecN"/>
</dbReference>
<evidence type="ECO:0000259" key="11">
    <source>
        <dbReference type="Pfam" id="PF02463"/>
    </source>
</evidence>
<proteinExistence type="inferred from homology"/>
<dbReference type="GO" id="GO:0006281">
    <property type="term" value="P:DNA repair"/>
    <property type="evidence" value="ECO:0007669"/>
    <property type="project" value="UniProtKB-KW"/>
</dbReference>
<keyword evidence="7 9" id="KW-0234">DNA repair</keyword>
<evidence type="ECO:0000256" key="2">
    <source>
        <dbReference type="ARBA" id="ARBA00009441"/>
    </source>
</evidence>
<dbReference type="InterPro" id="IPR003395">
    <property type="entry name" value="RecF/RecN/SMC_N"/>
</dbReference>
<dbReference type="FunFam" id="3.40.50.300:FF:000319">
    <property type="entry name" value="DNA repair protein RecN"/>
    <property type="match status" value="1"/>
</dbReference>
<keyword evidence="10" id="KW-0175">Coiled coil</keyword>
<accession>A0A1W2CJP4</accession>
<evidence type="ECO:0000256" key="1">
    <source>
        <dbReference type="ARBA" id="ARBA00003618"/>
    </source>
</evidence>
<dbReference type="PANTHER" id="PTHR11059:SF0">
    <property type="entry name" value="DNA REPAIR PROTEIN RECN"/>
    <property type="match status" value="1"/>
</dbReference>
<dbReference type="STRING" id="1122930.SAMN02745168_0020"/>
<dbReference type="Proteomes" id="UP000192790">
    <property type="component" value="Unassembled WGS sequence"/>
</dbReference>
<dbReference type="OrthoDB" id="9806954at2"/>
<dbReference type="AlphaFoldDB" id="A0A1W2CJP4"/>
<evidence type="ECO:0000256" key="4">
    <source>
        <dbReference type="ARBA" id="ARBA00022741"/>
    </source>
</evidence>
<dbReference type="GO" id="GO:0009432">
    <property type="term" value="P:SOS response"/>
    <property type="evidence" value="ECO:0007669"/>
    <property type="project" value="TreeGrafter"/>
</dbReference>
<feature type="domain" description="RecF/RecN/SMC N-terminal" evidence="11">
    <location>
        <begin position="2"/>
        <end position="506"/>
    </location>
</feature>
<dbReference type="PANTHER" id="PTHR11059">
    <property type="entry name" value="DNA REPAIR PROTEIN RECN"/>
    <property type="match status" value="1"/>
</dbReference>
<comment type="function">
    <text evidence="1 9">May be involved in recombinational repair of damaged DNA.</text>
</comment>
<evidence type="ECO:0000256" key="7">
    <source>
        <dbReference type="ARBA" id="ARBA00023204"/>
    </source>
</evidence>
<reference evidence="12 13" key="1">
    <citation type="submission" date="2017-04" db="EMBL/GenBank/DDBJ databases">
        <authorList>
            <person name="Afonso C.L."/>
            <person name="Miller P.J."/>
            <person name="Scott M.A."/>
            <person name="Spackman E."/>
            <person name="Goraichik I."/>
            <person name="Dimitrov K.M."/>
            <person name="Suarez D.L."/>
            <person name="Swayne D.E."/>
        </authorList>
    </citation>
    <scope>NUCLEOTIDE SEQUENCE [LARGE SCALE GENOMIC DNA]</scope>
    <source>
        <strain evidence="12 13">DSM 12816</strain>
    </source>
</reference>
<comment type="similarity">
    <text evidence="2 9">Belongs to the RecN family.</text>
</comment>
<evidence type="ECO:0000256" key="5">
    <source>
        <dbReference type="ARBA" id="ARBA00022763"/>
    </source>
</evidence>
<gene>
    <name evidence="12" type="ORF">SAMN02745168_0020</name>
</gene>
<protein>
    <recommendedName>
        <fullName evidence="3 9">DNA repair protein RecN</fullName>
    </recommendedName>
    <alternativeName>
        <fullName evidence="8 9">Recombination protein N</fullName>
    </alternativeName>
</protein>
<keyword evidence="6" id="KW-0067">ATP-binding</keyword>
<sequence>MLSLLHIENIAVIERADILFEPGFNVLTGETGAGKSIVIDAIGAVTGERASRDLVRTGENCASVSAVFCALPENPFFREIGAESDEDGNLLLQREIFADGRNVCRINGRPVTVSQLRALGSFLIQIHGQHEGLKLLNEQNHLGYLDLFGKTDKELSEYRARYEALAAIEGEIRALHMDEAEKARRTDLLRHQIAELERAELQAGEEEGLEARRNILRNAERITEAVETAHACLSGDEDTGGAASLLAEAERAFTPAARVNGEMAALSEKLTELRYLAQDAAEEIRDLKYGLEFSPEELNQLEGRLALLGKLKKKYGETSEQMLATLQKRRTELEEIEFADDTVRRLEEKREKAAALVKEAAEALSKVRRSAAEVLEGRILSELSQLDMPKVRFEAEFSAKEPGAAGWDEVRFLMSANVGEALRPMNKVASGGELARIMLAMKNALADGDGATLIFDEVDAGVSGRAAQRVAEKLFQVSRGRQVLCVTHLPQIAAMADSHFSVEKGEAGGRTQTGVSLLDKERRKEELARITGGAQITDITLSGAAELLEAAEAYKIRIEREAK</sequence>
<dbReference type="EMBL" id="FWXW01000010">
    <property type="protein sequence ID" value="SMC85410.1"/>
    <property type="molecule type" value="Genomic_DNA"/>
</dbReference>
<dbReference type="GO" id="GO:0043590">
    <property type="term" value="C:bacterial nucleoid"/>
    <property type="evidence" value="ECO:0007669"/>
    <property type="project" value="TreeGrafter"/>
</dbReference>
<evidence type="ECO:0000256" key="6">
    <source>
        <dbReference type="ARBA" id="ARBA00022840"/>
    </source>
</evidence>
<dbReference type="SUPFAM" id="SSF52540">
    <property type="entry name" value="P-loop containing nucleoside triphosphate hydrolases"/>
    <property type="match status" value="2"/>
</dbReference>
<name>A0A1W2CJP4_9FIRM</name>
<evidence type="ECO:0000313" key="12">
    <source>
        <dbReference type="EMBL" id="SMC85410.1"/>
    </source>
</evidence>
<evidence type="ECO:0000256" key="10">
    <source>
        <dbReference type="SAM" id="Coils"/>
    </source>
</evidence>
<dbReference type="NCBIfam" id="TIGR00634">
    <property type="entry name" value="recN"/>
    <property type="match status" value="1"/>
</dbReference>
<dbReference type="GO" id="GO:0006310">
    <property type="term" value="P:DNA recombination"/>
    <property type="evidence" value="ECO:0007669"/>
    <property type="project" value="InterPro"/>
</dbReference>
<dbReference type="InterPro" id="IPR027417">
    <property type="entry name" value="P-loop_NTPase"/>
</dbReference>
<dbReference type="CDD" id="cd03241">
    <property type="entry name" value="ABC_RecN"/>
    <property type="match status" value="2"/>
</dbReference>
<evidence type="ECO:0000313" key="13">
    <source>
        <dbReference type="Proteomes" id="UP000192790"/>
    </source>
</evidence>
<organism evidence="12 13">
    <name type="scientific">Papillibacter cinnamivorans DSM 12816</name>
    <dbReference type="NCBI Taxonomy" id="1122930"/>
    <lineage>
        <taxon>Bacteria</taxon>
        <taxon>Bacillati</taxon>
        <taxon>Bacillota</taxon>
        <taxon>Clostridia</taxon>
        <taxon>Eubacteriales</taxon>
        <taxon>Oscillospiraceae</taxon>
        <taxon>Papillibacter</taxon>
    </lineage>
</organism>
<dbReference type="PIRSF" id="PIRSF003128">
    <property type="entry name" value="RecN"/>
    <property type="match status" value="1"/>
</dbReference>
<dbReference type="Gene3D" id="3.40.50.300">
    <property type="entry name" value="P-loop containing nucleotide triphosphate hydrolases"/>
    <property type="match status" value="2"/>
</dbReference>
<dbReference type="RefSeq" id="WP_084235449.1">
    <property type="nucleotide sequence ID" value="NZ_FWXW01000010.1"/>
</dbReference>
<dbReference type="Pfam" id="PF02463">
    <property type="entry name" value="SMC_N"/>
    <property type="match status" value="1"/>
</dbReference>